<dbReference type="Proteomes" id="UP000230208">
    <property type="component" value="Unassembled WGS sequence"/>
</dbReference>
<dbReference type="InterPro" id="IPR036291">
    <property type="entry name" value="NAD(P)-bd_dom_sf"/>
</dbReference>
<dbReference type="CDD" id="cd05254">
    <property type="entry name" value="dTDP_HR_like_SDR_e"/>
    <property type="match status" value="1"/>
</dbReference>
<evidence type="ECO:0000259" key="3">
    <source>
        <dbReference type="Pfam" id="PF04321"/>
    </source>
</evidence>
<dbReference type="UniPathway" id="UPA00124"/>
<dbReference type="GO" id="GO:0019305">
    <property type="term" value="P:dTDP-rhamnose biosynthetic process"/>
    <property type="evidence" value="ECO:0007669"/>
    <property type="project" value="UniProtKB-UniPathway"/>
</dbReference>
<evidence type="ECO:0000313" key="5">
    <source>
        <dbReference type="Proteomes" id="UP000230208"/>
    </source>
</evidence>
<sequence>MNQVIITGASGLLGSQIVETFKVQGYEVLAVFNQRPDLIAPDVEKINCDISDKMSVLALRNRIESSSLIINCAAVTNVDLCEREKELCEAVNVRGTRNICDLVRLTGSKIIQISTASVFDGKKGNYKETDKVSPINFHNLSKAKGEDIVLDYERGVVIRSIPLGLHLLGRESSSFLEWLIDSLRNNKDINLYTDVRINPLSVSSAADVLIKASILMERGVLHIGSKNVVSKSDIGLEVVKFFPEYKGKITMSTIDQRSNKSVIRPKEMWLNIDKALSMGLEFPEALSDINEYLITRLS</sequence>
<comment type="similarity">
    <text evidence="1 2">Belongs to the dTDP-4-dehydrorhamnose reductase family.</text>
</comment>
<dbReference type="InterPro" id="IPR005913">
    <property type="entry name" value="dTDP_dehydrorham_reduct"/>
</dbReference>
<dbReference type="Gene3D" id="3.90.25.10">
    <property type="entry name" value="UDP-galactose 4-epimerase, domain 1"/>
    <property type="match status" value="1"/>
</dbReference>
<dbReference type="Gene3D" id="3.40.50.720">
    <property type="entry name" value="NAD(P)-binding Rossmann-like Domain"/>
    <property type="match status" value="1"/>
</dbReference>
<gene>
    <name evidence="4" type="ORF">COV30_01285</name>
</gene>
<feature type="domain" description="RmlD-like substrate binding" evidence="3">
    <location>
        <begin position="3"/>
        <end position="282"/>
    </location>
</feature>
<dbReference type="GO" id="GO:0048269">
    <property type="term" value="C:methionine adenosyltransferase complex"/>
    <property type="evidence" value="ECO:0007669"/>
    <property type="project" value="TreeGrafter"/>
</dbReference>
<dbReference type="AlphaFoldDB" id="A0A2H0R5K9"/>
<dbReference type="Pfam" id="PF04321">
    <property type="entry name" value="RmlD_sub_bind"/>
    <property type="match status" value="1"/>
</dbReference>
<evidence type="ECO:0000313" key="4">
    <source>
        <dbReference type="EMBL" id="PIR41809.1"/>
    </source>
</evidence>
<dbReference type="PANTHER" id="PTHR10491">
    <property type="entry name" value="DTDP-4-DEHYDRORHAMNOSE REDUCTASE"/>
    <property type="match status" value="1"/>
</dbReference>
<accession>A0A2H0R5K9</accession>
<comment type="pathway">
    <text evidence="2">Carbohydrate biosynthesis; dTDP-L-rhamnose biosynthesis.</text>
</comment>
<dbReference type="GO" id="GO:0008831">
    <property type="term" value="F:dTDP-4-dehydrorhamnose reductase activity"/>
    <property type="evidence" value="ECO:0007669"/>
    <property type="project" value="UniProtKB-EC"/>
</dbReference>
<dbReference type="PANTHER" id="PTHR10491:SF4">
    <property type="entry name" value="METHIONINE ADENOSYLTRANSFERASE 2 SUBUNIT BETA"/>
    <property type="match status" value="1"/>
</dbReference>
<dbReference type="SUPFAM" id="SSF51735">
    <property type="entry name" value="NAD(P)-binding Rossmann-fold domains"/>
    <property type="match status" value="1"/>
</dbReference>
<dbReference type="InterPro" id="IPR029903">
    <property type="entry name" value="RmlD-like-bd"/>
</dbReference>
<protein>
    <recommendedName>
        <fullName evidence="2">dTDP-4-dehydrorhamnose reductase</fullName>
        <ecNumber evidence="2">1.1.1.133</ecNumber>
    </recommendedName>
</protein>
<keyword evidence="2" id="KW-0521">NADP</keyword>
<dbReference type="GO" id="GO:0006556">
    <property type="term" value="P:S-adenosylmethionine biosynthetic process"/>
    <property type="evidence" value="ECO:0007669"/>
    <property type="project" value="TreeGrafter"/>
</dbReference>
<comment type="caution">
    <text evidence="4">The sequence shown here is derived from an EMBL/GenBank/DDBJ whole genome shotgun (WGS) entry which is preliminary data.</text>
</comment>
<dbReference type="GO" id="GO:0048270">
    <property type="term" value="F:methionine adenosyltransferase regulator activity"/>
    <property type="evidence" value="ECO:0007669"/>
    <property type="project" value="TreeGrafter"/>
</dbReference>
<dbReference type="EC" id="1.1.1.133" evidence="2"/>
<reference evidence="4 5" key="1">
    <citation type="submission" date="2017-09" db="EMBL/GenBank/DDBJ databases">
        <title>Depth-based differentiation of microbial function through sediment-hosted aquifers and enrichment of novel symbionts in the deep terrestrial subsurface.</title>
        <authorList>
            <person name="Probst A.J."/>
            <person name="Ladd B."/>
            <person name="Jarett J.K."/>
            <person name="Geller-Mcgrath D.E."/>
            <person name="Sieber C.M."/>
            <person name="Emerson J.B."/>
            <person name="Anantharaman K."/>
            <person name="Thomas B.C."/>
            <person name="Malmstrom R."/>
            <person name="Stieglmeier M."/>
            <person name="Klingl A."/>
            <person name="Woyke T."/>
            <person name="Ryan C.M."/>
            <person name="Banfield J.F."/>
        </authorList>
    </citation>
    <scope>NUCLEOTIDE SEQUENCE [LARGE SCALE GENOMIC DNA]</scope>
    <source>
        <strain evidence="4">CG10_big_fil_rev_8_21_14_0_10_37_15</strain>
    </source>
</reference>
<proteinExistence type="inferred from homology"/>
<dbReference type="EMBL" id="PCXP01000019">
    <property type="protein sequence ID" value="PIR41809.1"/>
    <property type="molecule type" value="Genomic_DNA"/>
</dbReference>
<evidence type="ECO:0000256" key="2">
    <source>
        <dbReference type="RuleBase" id="RU364082"/>
    </source>
</evidence>
<evidence type="ECO:0000256" key="1">
    <source>
        <dbReference type="ARBA" id="ARBA00010944"/>
    </source>
</evidence>
<name>A0A2H0R5K9_9BACT</name>
<keyword evidence="2" id="KW-0560">Oxidoreductase</keyword>
<comment type="function">
    <text evidence="2">Catalyzes the reduction of dTDP-6-deoxy-L-lyxo-4-hexulose to yield dTDP-L-rhamnose.</text>
</comment>
<organism evidence="4 5">
    <name type="scientific">Candidatus Yanofskybacteria bacterium CG10_big_fil_rev_8_21_14_0_10_37_15</name>
    <dbReference type="NCBI Taxonomy" id="1975097"/>
    <lineage>
        <taxon>Bacteria</taxon>
        <taxon>Candidatus Yanofskyibacteriota</taxon>
    </lineage>
</organism>